<evidence type="ECO:0000256" key="6">
    <source>
        <dbReference type="ARBA" id="ARBA00023136"/>
    </source>
</evidence>
<dbReference type="SUPFAM" id="SSF55785">
    <property type="entry name" value="PYP-like sensor domain (PAS domain)"/>
    <property type="match status" value="3"/>
</dbReference>
<dbReference type="InterPro" id="IPR000700">
    <property type="entry name" value="PAS-assoc_C"/>
</dbReference>
<evidence type="ECO:0000313" key="10">
    <source>
        <dbReference type="EMBL" id="QEC58060.1"/>
    </source>
</evidence>
<feature type="region of interest" description="Disordered" evidence="7">
    <location>
        <begin position="1"/>
        <end position="20"/>
    </location>
</feature>
<keyword evidence="6" id="KW-0472">Membrane</keyword>
<dbReference type="InterPro" id="IPR036097">
    <property type="entry name" value="HisK_dim/P_sf"/>
</dbReference>
<dbReference type="Pfam" id="PF00512">
    <property type="entry name" value="HisKA"/>
    <property type="match status" value="1"/>
</dbReference>
<dbReference type="InterPro" id="IPR003594">
    <property type="entry name" value="HATPase_dom"/>
</dbReference>
<dbReference type="Proteomes" id="UP000321204">
    <property type="component" value="Chromosome"/>
</dbReference>
<evidence type="ECO:0000256" key="5">
    <source>
        <dbReference type="ARBA" id="ARBA00022777"/>
    </source>
</evidence>
<evidence type="ECO:0000256" key="7">
    <source>
        <dbReference type="SAM" id="MobiDB-lite"/>
    </source>
</evidence>
<dbReference type="SUPFAM" id="SSF55874">
    <property type="entry name" value="ATPase domain of HSP90 chaperone/DNA topoisomerase II/histidine kinase"/>
    <property type="match status" value="1"/>
</dbReference>
<dbReference type="GO" id="GO:0030295">
    <property type="term" value="F:protein kinase activator activity"/>
    <property type="evidence" value="ECO:0007669"/>
    <property type="project" value="TreeGrafter"/>
</dbReference>
<dbReference type="InterPro" id="IPR004358">
    <property type="entry name" value="Sig_transdc_His_kin-like_C"/>
</dbReference>
<dbReference type="PANTHER" id="PTHR42878:SF15">
    <property type="entry name" value="BACTERIOPHYTOCHROME"/>
    <property type="match status" value="1"/>
</dbReference>
<dbReference type="CDD" id="cd00082">
    <property type="entry name" value="HisKA"/>
    <property type="match status" value="1"/>
</dbReference>
<keyword evidence="11" id="KW-1185">Reference proteome</keyword>
<dbReference type="GO" id="GO:0007234">
    <property type="term" value="P:osmosensory signaling via phosphorelay pathway"/>
    <property type="evidence" value="ECO:0007669"/>
    <property type="project" value="TreeGrafter"/>
</dbReference>
<reference evidence="10 11" key="1">
    <citation type="journal article" date="2015" name="Int. J. Syst. Evol. Microbiol.">
        <title>Flavisolibacter ginsenosidimutans sp. nov., with ginsenoside-converting activity isolated from soil used for cultivating ginseng.</title>
        <authorList>
            <person name="Zhao Y."/>
            <person name="Liu Q."/>
            <person name="Kang M.S."/>
            <person name="Jin F."/>
            <person name="Yu H."/>
            <person name="Im W.T."/>
        </authorList>
    </citation>
    <scope>NUCLEOTIDE SEQUENCE [LARGE SCALE GENOMIC DNA]</scope>
    <source>
        <strain evidence="10 11">Gsoil 636</strain>
    </source>
</reference>
<proteinExistence type="predicted"/>
<organism evidence="10 11">
    <name type="scientific">Flavisolibacter ginsenosidimutans</name>
    <dbReference type="NCBI Taxonomy" id="661481"/>
    <lineage>
        <taxon>Bacteria</taxon>
        <taxon>Pseudomonadati</taxon>
        <taxon>Bacteroidota</taxon>
        <taxon>Chitinophagia</taxon>
        <taxon>Chitinophagales</taxon>
        <taxon>Chitinophagaceae</taxon>
        <taxon>Flavisolibacter</taxon>
    </lineage>
</organism>
<keyword evidence="5" id="KW-0418">Kinase</keyword>
<evidence type="ECO:0000256" key="2">
    <source>
        <dbReference type="ARBA" id="ARBA00012438"/>
    </source>
</evidence>
<dbReference type="PRINTS" id="PR00344">
    <property type="entry name" value="BCTRLSENSOR"/>
</dbReference>
<dbReference type="InterPro" id="IPR036890">
    <property type="entry name" value="HATPase_C_sf"/>
</dbReference>
<comment type="catalytic activity">
    <reaction evidence="1">
        <text>ATP + protein L-histidine = ADP + protein N-phospho-L-histidine.</text>
        <dbReference type="EC" id="2.7.13.3"/>
    </reaction>
</comment>
<dbReference type="SUPFAM" id="SSF47384">
    <property type="entry name" value="Homodimeric domain of signal transducing histidine kinase"/>
    <property type="match status" value="1"/>
</dbReference>
<dbReference type="InterPro" id="IPR003661">
    <property type="entry name" value="HisK_dim/P_dom"/>
</dbReference>
<dbReference type="SMART" id="SM00388">
    <property type="entry name" value="HisKA"/>
    <property type="match status" value="1"/>
</dbReference>
<dbReference type="AlphaFoldDB" id="A0A5B8UPT8"/>
<feature type="domain" description="PAC" evidence="9">
    <location>
        <begin position="247"/>
        <end position="300"/>
    </location>
</feature>
<evidence type="ECO:0000259" key="9">
    <source>
        <dbReference type="PROSITE" id="PS50113"/>
    </source>
</evidence>
<dbReference type="GO" id="GO:0000155">
    <property type="term" value="F:phosphorelay sensor kinase activity"/>
    <property type="evidence" value="ECO:0007669"/>
    <property type="project" value="InterPro"/>
</dbReference>
<dbReference type="OrthoDB" id="607558at2"/>
<evidence type="ECO:0000313" key="11">
    <source>
        <dbReference type="Proteomes" id="UP000321204"/>
    </source>
</evidence>
<evidence type="ECO:0000259" key="8">
    <source>
        <dbReference type="PROSITE" id="PS50109"/>
    </source>
</evidence>
<dbReference type="GO" id="GO:0016020">
    <property type="term" value="C:membrane"/>
    <property type="evidence" value="ECO:0007669"/>
    <property type="project" value="UniProtKB-SubCell"/>
</dbReference>
<dbReference type="KEGG" id="fgg:FSB75_19825"/>
<feature type="domain" description="Histidine kinase" evidence="8">
    <location>
        <begin position="463"/>
        <end position="690"/>
    </location>
</feature>
<dbReference type="InterPro" id="IPR050351">
    <property type="entry name" value="BphY/WalK/GraS-like"/>
</dbReference>
<dbReference type="InterPro" id="IPR000014">
    <property type="entry name" value="PAS"/>
</dbReference>
<dbReference type="InterPro" id="IPR005467">
    <property type="entry name" value="His_kinase_dom"/>
</dbReference>
<dbReference type="SMART" id="SM00387">
    <property type="entry name" value="HATPase_c"/>
    <property type="match status" value="1"/>
</dbReference>
<evidence type="ECO:0000256" key="4">
    <source>
        <dbReference type="ARBA" id="ARBA00022679"/>
    </source>
</evidence>
<dbReference type="Gene3D" id="1.10.287.130">
    <property type="match status" value="1"/>
</dbReference>
<dbReference type="NCBIfam" id="TIGR00229">
    <property type="entry name" value="sensory_box"/>
    <property type="match status" value="1"/>
</dbReference>
<keyword evidence="4" id="KW-0808">Transferase</keyword>
<dbReference type="Gene3D" id="3.30.565.10">
    <property type="entry name" value="Histidine kinase-like ATPase, C-terminal domain"/>
    <property type="match status" value="1"/>
</dbReference>
<dbReference type="PROSITE" id="PS50109">
    <property type="entry name" value="HIS_KIN"/>
    <property type="match status" value="1"/>
</dbReference>
<dbReference type="GO" id="GO:0000156">
    <property type="term" value="F:phosphorelay response regulator activity"/>
    <property type="evidence" value="ECO:0007669"/>
    <property type="project" value="TreeGrafter"/>
</dbReference>
<evidence type="ECO:0000256" key="3">
    <source>
        <dbReference type="ARBA" id="ARBA00022553"/>
    </source>
</evidence>
<dbReference type="Pfam" id="PF02518">
    <property type="entry name" value="HATPase_c"/>
    <property type="match status" value="1"/>
</dbReference>
<dbReference type="Pfam" id="PF13426">
    <property type="entry name" value="PAS_9"/>
    <property type="match status" value="1"/>
</dbReference>
<dbReference type="RefSeq" id="WP_146791026.1">
    <property type="nucleotide sequence ID" value="NZ_BAABIO010000003.1"/>
</dbReference>
<dbReference type="EC" id="2.7.13.3" evidence="2"/>
<dbReference type="FunFam" id="3.30.565.10:FF:000006">
    <property type="entry name" value="Sensor histidine kinase WalK"/>
    <property type="match status" value="1"/>
</dbReference>
<gene>
    <name evidence="10" type="ORF">FSB75_19825</name>
</gene>
<sequence>MMTDKAQQHHPFLNGGGEMGERIRSKDWSLSPLGTPNEWPQSLRTTVSILLNSKFPMFVWWGEDLITIYNDAYCPIAGEKHPSLLGKSGKEGWIEIWEDLGPLVDSVFSGKSTWSEDQALYMNRRGYVEETYFTFSYSPIWDESGTVAGLFCACIETTEKVLATRKIQESERNLRATILQSPVAMCILRGPSFVVEIANDRMYEVWGKGADQMLRRPIFDGLPEVRNQGLEEVLQDVVTSGETFVASERPVQLPRKKSIETIYINFVYEPFREGDGSISGVIAVANDVTEQVLARKRIEESEQELQLRVKERTAELENQKNLLDNILTNSSNGISVTEMIRDEKGKVVDASTILANDAAVRFIGLPRDVYLTKTATEIDPGILSTPYGQTCLHTLATGEPSFIQYFLEMTGRWLELTISRMDTDHLIHIFTDVTPIKETQLQLERLVEDLKRSNANLEDFAYAASHDLKEPIRKIHLFADRLKHELEENLTEMQKHIFERLEYASRRMGTLVDDLLSYSQATRGVPEMEAVDLNKKVQLVLEDLEVEVQQKDATLSVGPLPVVEANRRQMQQLFHNLITNALKYSKTGVSPEIRITSEEVIGKEVKPDLSAEIANKKYYFIQVKDNGIGFAQEDAERIFNVFTRLHGNAEYRGTGVGLSIVRKVVENHHGYVWAESVLEQGATFNILLPV</sequence>
<protein>
    <recommendedName>
        <fullName evidence="2">histidine kinase</fullName>
        <ecNumber evidence="2">2.7.13.3</ecNumber>
    </recommendedName>
</protein>
<dbReference type="InterPro" id="IPR035965">
    <property type="entry name" value="PAS-like_dom_sf"/>
</dbReference>
<keyword evidence="3" id="KW-0597">Phosphoprotein</keyword>
<accession>A0A5B8UPT8</accession>
<dbReference type="PROSITE" id="PS50113">
    <property type="entry name" value="PAC"/>
    <property type="match status" value="1"/>
</dbReference>
<name>A0A5B8UPT8_9BACT</name>
<dbReference type="PANTHER" id="PTHR42878">
    <property type="entry name" value="TWO-COMPONENT HISTIDINE KINASE"/>
    <property type="match status" value="1"/>
</dbReference>
<dbReference type="EMBL" id="CP042433">
    <property type="protein sequence ID" value="QEC58060.1"/>
    <property type="molecule type" value="Genomic_DNA"/>
</dbReference>
<dbReference type="Gene3D" id="3.30.450.20">
    <property type="entry name" value="PAS domain"/>
    <property type="match status" value="3"/>
</dbReference>
<evidence type="ECO:0000256" key="1">
    <source>
        <dbReference type="ARBA" id="ARBA00000085"/>
    </source>
</evidence>